<dbReference type="Proteomes" id="UP001168613">
    <property type="component" value="Unassembled WGS sequence"/>
</dbReference>
<feature type="compositionally biased region" description="Basic and acidic residues" evidence="2">
    <location>
        <begin position="1"/>
        <end position="14"/>
    </location>
</feature>
<dbReference type="Pfam" id="PF04375">
    <property type="entry name" value="HemX"/>
    <property type="match status" value="1"/>
</dbReference>
<keyword evidence="4" id="KW-0489">Methyltransferase</keyword>
<feature type="compositionally biased region" description="Low complexity" evidence="2">
    <location>
        <begin position="26"/>
        <end position="41"/>
    </location>
</feature>
<accession>A0ABT8EKR8</accession>
<dbReference type="GO" id="GO:0032259">
    <property type="term" value="P:methylation"/>
    <property type="evidence" value="ECO:0007669"/>
    <property type="project" value="UniProtKB-KW"/>
</dbReference>
<evidence type="ECO:0000313" key="4">
    <source>
        <dbReference type="EMBL" id="MDN4121888.1"/>
    </source>
</evidence>
<evidence type="ECO:0000256" key="2">
    <source>
        <dbReference type="SAM" id="MobiDB-lite"/>
    </source>
</evidence>
<keyword evidence="1" id="KW-0175">Coiled coil</keyword>
<keyword evidence="3" id="KW-0812">Transmembrane</keyword>
<evidence type="ECO:0000313" key="5">
    <source>
        <dbReference type="Proteomes" id="UP001168613"/>
    </source>
</evidence>
<reference evidence="4" key="1">
    <citation type="submission" date="2021-11" db="EMBL/GenBank/DDBJ databases">
        <title>Draft genome sequence of Alcaligenes endophyticus type strain CCUG 75668T.</title>
        <authorList>
            <person name="Salva-Serra F."/>
            <person name="Duran R.E."/>
            <person name="Seeger M."/>
            <person name="Moore E.R.B."/>
            <person name="Jaen-Luchoro D."/>
        </authorList>
    </citation>
    <scope>NUCLEOTIDE SEQUENCE</scope>
    <source>
        <strain evidence="4">CCUG 75668</strain>
    </source>
</reference>
<feature type="region of interest" description="Disordered" evidence="2">
    <location>
        <begin position="1"/>
        <end position="61"/>
    </location>
</feature>
<organism evidence="4 5">
    <name type="scientific">Alcaligenes endophyticus</name>
    <dbReference type="NCBI Taxonomy" id="1929088"/>
    <lineage>
        <taxon>Bacteria</taxon>
        <taxon>Pseudomonadati</taxon>
        <taxon>Pseudomonadota</taxon>
        <taxon>Betaproteobacteria</taxon>
        <taxon>Burkholderiales</taxon>
        <taxon>Alcaligenaceae</taxon>
        <taxon>Alcaligenes</taxon>
    </lineage>
</organism>
<evidence type="ECO:0000256" key="3">
    <source>
        <dbReference type="SAM" id="Phobius"/>
    </source>
</evidence>
<dbReference type="GO" id="GO:0004851">
    <property type="term" value="F:uroporphyrin-III C-methyltransferase activity"/>
    <property type="evidence" value="ECO:0007669"/>
    <property type="project" value="UniProtKB-EC"/>
</dbReference>
<feature type="coiled-coil region" evidence="1">
    <location>
        <begin position="131"/>
        <end position="158"/>
    </location>
</feature>
<feature type="transmembrane region" description="Helical" evidence="3">
    <location>
        <begin position="68"/>
        <end position="87"/>
    </location>
</feature>
<gene>
    <name evidence="4" type="ORF">LMS43_11360</name>
</gene>
<proteinExistence type="predicted"/>
<keyword evidence="4" id="KW-0808">Transferase</keyword>
<evidence type="ECO:0000256" key="1">
    <source>
        <dbReference type="SAM" id="Coils"/>
    </source>
</evidence>
<keyword evidence="5" id="KW-1185">Reference proteome</keyword>
<keyword evidence="3" id="KW-1133">Transmembrane helix</keyword>
<dbReference type="EMBL" id="JAJHNU010000003">
    <property type="protein sequence ID" value="MDN4121888.1"/>
    <property type="molecule type" value="Genomic_DNA"/>
</dbReference>
<sequence>MTEKADNTTDKKPDSVTSGDQARSGPAAEKPFEAATAKKAATPPPLSGNPTSLGGSQNVPPMRTRSAVPAYGLLVLVIALAGAGLWYQNETITTLKSEVQSQLSGNANAIRQAQQQAEQAAVIAREQGAKLALLSSSYEQSKEQYQDLSQAFQALTDKGSDLILINDIDHLATIAQQQLMLGGNVGNAIIALESAQAQLARANRARLSSLQQTINGDLERLRAVTAVDVDGLSRQLDTLGSLLAQAPLLVPDDVAVGAQGEPITEGSTMAVPEQVGAEANWWERSLNTTKRWGVQAWRSLSHDLGQFVSIRRVDDTAALMMSPEQAANFRENMSLRVMTAQLAMMMNQAGLWQKELDALDERVSRRYDQSSPQVQQAMRLIRQLQETRIGTRLPTVDNTLAAIESLRQQAAESSPDIFDGLEGNTPPNTQADQPTANDEQDNPATEPEAGSQSALLRLIAG</sequence>
<feature type="region of interest" description="Disordered" evidence="2">
    <location>
        <begin position="411"/>
        <end position="461"/>
    </location>
</feature>
<comment type="caution">
    <text evidence="4">The sequence shown here is derived from an EMBL/GenBank/DDBJ whole genome shotgun (WGS) entry which is preliminary data.</text>
</comment>
<feature type="compositionally biased region" description="Polar residues" evidence="2">
    <location>
        <begin position="48"/>
        <end position="59"/>
    </location>
</feature>
<dbReference type="PANTHER" id="PTHR38043">
    <property type="entry name" value="PROTEIN HEMX"/>
    <property type="match status" value="1"/>
</dbReference>
<protein>
    <submittedName>
        <fullName evidence="4">Uroporphyrinogen-III C-methyltransferase</fullName>
        <ecNumber evidence="4">2.1.1.107</ecNumber>
    </submittedName>
</protein>
<feature type="compositionally biased region" description="Polar residues" evidence="2">
    <location>
        <begin position="425"/>
        <end position="437"/>
    </location>
</feature>
<dbReference type="InterPro" id="IPR007470">
    <property type="entry name" value="HemX"/>
</dbReference>
<keyword evidence="3" id="KW-0472">Membrane</keyword>
<name>A0ABT8EKR8_9BURK</name>
<dbReference type="EC" id="2.1.1.107" evidence="4"/>
<dbReference type="PANTHER" id="PTHR38043:SF1">
    <property type="entry name" value="PROTEIN HEMX"/>
    <property type="match status" value="1"/>
</dbReference>
<dbReference type="RefSeq" id="WP_266123104.1">
    <property type="nucleotide sequence ID" value="NZ_JAJHNU010000003.1"/>
</dbReference>